<dbReference type="PATRIC" id="fig|1304275.5.peg.3181"/>
<dbReference type="InterPro" id="IPR027417">
    <property type="entry name" value="P-loop_NTPase"/>
</dbReference>
<dbReference type="RefSeq" id="WP_051883650.1">
    <property type="nucleotide sequence ID" value="NZ_APNK01000033.1"/>
</dbReference>
<accession>A0A084IHX2</accession>
<keyword evidence="2" id="KW-1185">Reference proteome</keyword>
<dbReference type="Gene3D" id="3.40.50.300">
    <property type="entry name" value="P-loop containing nucleotide triphosphate hydrolases"/>
    <property type="match status" value="1"/>
</dbReference>
<dbReference type="eggNOG" id="COG0645">
    <property type="taxonomic scope" value="Bacteria"/>
</dbReference>
<dbReference type="Proteomes" id="UP000028302">
    <property type="component" value="Unassembled WGS sequence"/>
</dbReference>
<comment type="caution">
    <text evidence="1">The sequence shown here is derived from an EMBL/GenBank/DDBJ whole genome shotgun (WGS) entry which is preliminary data.</text>
</comment>
<keyword evidence="1" id="KW-0808">Transferase</keyword>
<name>A0A084IHX2_SALHC</name>
<dbReference type="SUPFAM" id="SSF56112">
    <property type="entry name" value="Protein kinase-like (PK-like)"/>
    <property type="match status" value="1"/>
</dbReference>
<gene>
    <name evidence="1" type="ORF">C41B8_15555</name>
</gene>
<dbReference type="SUPFAM" id="SSF52540">
    <property type="entry name" value="P-loop containing nucleoside triphosphate hydrolases"/>
    <property type="match status" value="1"/>
</dbReference>
<evidence type="ECO:0000313" key="1">
    <source>
        <dbReference type="EMBL" id="KEZ76306.1"/>
    </source>
</evidence>
<dbReference type="eggNOG" id="COG2187">
    <property type="taxonomic scope" value="Bacteria"/>
</dbReference>
<evidence type="ECO:0000313" key="2">
    <source>
        <dbReference type="Proteomes" id="UP000028302"/>
    </source>
</evidence>
<dbReference type="GO" id="GO:0016740">
    <property type="term" value="F:transferase activity"/>
    <property type="evidence" value="ECO:0007669"/>
    <property type="project" value="UniProtKB-KW"/>
</dbReference>
<dbReference type="Pfam" id="PF13671">
    <property type="entry name" value="AAA_33"/>
    <property type="match status" value="1"/>
</dbReference>
<dbReference type="EMBL" id="APNK01000033">
    <property type="protein sequence ID" value="KEZ76306.1"/>
    <property type="molecule type" value="Genomic_DNA"/>
</dbReference>
<dbReference type="InterPro" id="IPR052732">
    <property type="entry name" value="Cell-binding_unc_protein"/>
</dbReference>
<dbReference type="STRING" id="1304275.C41B8_15555"/>
<dbReference type="InterPro" id="IPR011009">
    <property type="entry name" value="Kinase-like_dom_sf"/>
</dbReference>
<protein>
    <submittedName>
        <fullName evidence="1">Aminoglycoside phosphotransferase</fullName>
    </submittedName>
</protein>
<dbReference type="AlphaFoldDB" id="A0A084IHX2"/>
<dbReference type="PANTHER" id="PTHR43883">
    <property type="entry name" value="SLR0207 PROTEIN"/>
    <property type="match status" value="1"/>
</dbReference>
<dbReference type="PANTHER" id="PTHR43883:SF1">
    <property type="entry name" value="GLUCONOKINASE"/>
    <property type="match status" value="1"/>
</dbReference>
<sequence length="523" mass="58318">MTVDNPNSCAHPLDAQRRLIDALQHPNRYPHAVDSVRRIETHISILLLAGDYVYKIKKAVRLPFVDYGTLERRRTCCEAEIRLNRRYAPDIYLDCVAVHAGPDGPSFADSGPVIEYAVRMARFAPEAQGDVCARDGRITIESVDGLAATIARYHDHAPSPPPRPDYGSAEAVIATAKANLDEYRVLIDPTESSIFTPLDRWMRERLARAALSFEQRRAAGFVRECHGDMHLANLIYRTGYWEAFDCVEFDAALRWIDVMDDMAFTLMDLYAHGLVEPAHRFLNHYLEITGDYAGLAVLRLYLVHRALVRAKVALLGGAAQPAGGNKPHYLDTARALSIERPRLVITHGISGSGKSWAAERVAEHFGYVRIRSDIERKRLHGLPPLNHQRAGAFGRGMYSDQSSTATYDRLFELAEIALSEGWPVILDAAFLDTDLRDAARAVAHHAGCPFHILDMDVSPEMARRRLRARGDSDASDANERILDQQLARYRPLAPDERDDALTTSGACSELRALFESLESPASA</sequence>
<organism evidence="1 2">
    <name type="scientific">Salinisphaera hydrothermalis (strain C41B8)</name>
    <dbReference type="NCBI Taxonomy" id="1304275"/>
    <lineage>
        <taxon>Bacteria</taxon>
        <taxon>Pseudomonadati</taxon>
        <taxon>Pseudomonadota</taxon>
        <taxon>Gammaproteobacteria</taxon>
        <taxon>Salinisphaerales</taxon>
        <taxon>Salinisphaeraceae</taxon>
        <taxon>Salinisphaera</taxon>
    </lineage>
</organism>
<reference evidence="1 2" key="1">
    <citation type="submission" date="2013-03" db="EMBL/GenBank/DDBJ databases">
        <title>Salinisphaera hydrothermalis C41B8 Genome Sequencing.</title>
        <authorList>
            <person name="Li C."/>
            <person name="Lai Q."/>
            <person name="Shao Z."/>
        </authorList>
    </citation>
    <scope>NUCLEOTIDE SEQUENCE [LARGE SCALE GENOMIC DNA]</scope>
    <source>
        <strain evidence="1 2">C41B8</strain>
    </source>
</reference>
<proteinExistence type="predicted"/>